<dbReference type="EMBL" id="JAIWYP010000004">
    <property type="protein sequence ID" value="KAH3837857.1"/>
    <property type="molecule type" value="Genomic_DNA"/>
</dbReference>
<keyword evidence="2" id="KW-1185">Reference proteome</keyword>
<reference evidence="1" key="1">
    <citation type="journal article" date="2019" name="bioRxiv">
        <title>The Genome of the Zebra Mussel, Dreissena polymorpha: A Resource for Invasive Species Research.</title>
        <authorList>
            <person name="McCartney M.A."/>
            <person name="Auch B."/>
            <person name="Kono T."/>
            <person name="Mallez S."/>
            <person name="Zhang Y."/>
            <person name="Obille A."/>
            <person name="Becker A."/>
            <person name="Abrahante J.E."/>
            <person name="Garbe J."/>
            <person name="Badalamenti J.P."/>
            <person name="Herman A."/>
            <person name="Mangelson H."/>
            <person name="Liachko I."/>
            <person name="Sullivan S."/>
            <person name="Sone E.D."/>
            <person name="Koren S."/>
            <person name="Silverstein K.A.T."/>
            <person name="Beckman K.B."/>
            <person name="Gohl D.M."/>
        </authorList>
    </citation>
    <scope>NUCLEOTIDE SEQUENCE</scope>
    <source>
        <strain evidence="1">Duluth1</strain>
        <tissue evidence="1">Whole animal</tissue>
    </source>
</reference>
<evidence type="ECO:0000313" key="1">
    <source>
        <dbReference type="EMBL" id="KAH3837857.1"/>
    </source>
</evidence>
<organism evidence="1 2">
    <name type="scientific">Dreissena polymorpha</name>
    <name type="common">Zebra mussel</name>
    <name type="synonym">Mytilus polymorpha</name>
    <dbReference type="NCBI Taxonomy" id="45954"/>
    <lineage>
        <taxon>Eukaryota</taxon>
        <taxon>Metazoa</taxon>
        <taxon>Spiralia</taxon>
        <taxon>Lophotrochozoa</taxon>
        <taxon>Mollusca</taxon>
        <taxon>Bivalvia</taxon>
        <taxon>Autobranchia</taxon>
        <taxon>Heteroconchia</taxon>
        <taxon>Euheterodonta</taxon>
        <taxon>Imparidentia</taxon>
        <taxon>Neoheterodontei</taxon>
        <taxon>Myida</taxon>
        <taxon>Dreissenoidea</taxon>
        <taxon>Dreissenidae</taxon>
        <taxon>Dreissena</taxon>
    </lineage>
</organism>
<accession>A0A9D4QPL9</accession>
<reference evidence="1" key="2">
    <citation type="submission" date="2020-11" db="EMBL/GenBank/DDBJ databases">
        <authorList>
            <person name="McCartney M.A."/>
            <person name="Auch B."/>
            <person name="Kono T."/>
            <person name="Mallez S."/>
            <person name="Becker A."/>
            <person name="Gohl D.M."/>
            <person name="Silverstein K.A.T."/>
            <person name="Koren S."/>
            <person name="Bechman K.B."/>
            <person name="Herman A."/>
            <person name="Abrahante J.E."/>
            <person name="Garbe J."/>
        </authorList>
    </citation>
    <scope>NUCLEOTIDE SEQUENCE</scope>
    <source>
        <strain evidence="1">Duluth1</strain>
        <tissue evidence="1">Whole animal</tissue>
    </source>
</reference>
<protein>
    <submittedName>
        <fullName evidence="1">Uncharacterized protein</fullName>
    </submittedName>
</protein>
<gene>
    <name evidence="1" type="ORF">DPMN_111259</name>
</gene>
<comment type="caution">
    <text evidence="1">The sequence shown here is derived from an EMBL/GenBank/DDBJ whole genome shotgun (WGS) entry which is preliminary data.</text>
</comment>
<evidence type="ECO:0000313" key="2">
    <source>
        <dbReference type="Proteomes" id="UP000828390"/>
    </source>
</evidence>
<dbReference type="Proteomes" id="UP000828390">
    <property type="component" value="Unassembled WGS sequence"/>
</dbReference>
<dbReference type="AlphaFoldDB" id="A0A9D4QPL9"/>
<proteinExistence type="predicted"/>
<sequence length="211" mass="23801">MPGGGGEKIKAQNSEHLRLLECGILHYAKHKEVKREQPTLTVLRRKTAPKPGSHIFFQQKLQYTIIFKLSPDLIKTQCFNVLSNFKLIRGGIGTISDHKANVETHIDNKTHKKGDHKSSSCCAQKTAPLPGSHVFSLIRTIFKLVRDIHITNVLTKFHDDKAKHMTSRVKKTPPPGCHVFYQSKSLSNSTALSRCEINGRETNVLTKFHED</sequence>
<name>A0A9D4QPL9_DREPO</name>